<dbReference type="OrthoDB" id="7873510at2"/>
<gene>
    <name evidence="2" type="ORF">C8N38_103228</name>
</gene>
<dbReference type="EMBL" id="QAYC01000003">
    <property type="protein sequence ID" value="PTW50992.1"/>
    <property type="molecule type" value="Genomic_DNA"/>
</dbReference>
<dbReference type="RefSeq" id="WP_108024854.1">
    <property type="nucleotide sequence ID" value="NZ_QAYC01000003.1"/>
</dbReference>
<dbReference type="Proteomes" id="UP000244037">
    <property type="component" value="Unassembled WGS sequence"/>
</dbReference>
<proteinExistence type="predicted"/>
<reference evidence="2 3" key="1">
    <citation type="submission" date="2018-04" db="EMBL/GenBank/DDBJ databases">
        <title>Genomic Encyclopedia of Archaeal and Bacterial Type Strains, Phase II (KMG-II): from individual species to whole genera.</title>
        <authorList>
            <person name="Goeker M."/>
        </authorList>
    </citation>
    <scope>NUCLEOTIDE SEQUENCE [LARGE SCALE GENOMIC DNA]</scope>
    <source>
        <strain evidence="2 3">DSM 19783</strain>
    </source>
</reference>
<evidence type="ECO:0000313" key="2">
    <source>
        <dbReference type="EMBL" id="PTW50992.1"/>
    </source>
</evidence>
<keyword evidence="1" id="KW-0812">Transmembrane</keyword>
<keyword evidence="3" id="KW-1185">Reference proteome</keyword>
<organism evidence="2 3">
    <name type="scientific">Rhodovulum kholense</name>
    <dbReference type="NCBI Taxonomy" id="453584"/>
    <lineage>
        <taxon>Bacteria</taxon>
        <taxon>Pseudomonadati</taxon>
        <taxon>Pseudomonadota</taxon>
        <taxon>Alphaproteobacteria</taxon>
        <taxon>Rhodobacterales</taxon>
        <taxon>Paracoccaceae</taxon>
        <taxon>Rhodovulum</taxon>
    </lineage>
</organism>
<keyword evidence="1" id="KW-1133">Transmembrane helix</keyword>
<keyword evidence="1" id="KW-0472">Membrane</keyword>
<name>A0A8E2VL96_9RHOB</name>
<evidence type="ECO:0000313" key="3">
    <source>
        <dbReference type="Proteomes" id="UP000244037"/>
    </source>
</evidence>
<evidence type="ECO:0000256" key="1">
    <source>
        <dbReference type="SAM" id="Phobius"/>
    </source>
</evidence>
<accession>A0A8E2VL96</accession>
<feature type="transmembrane region" description="Helical" evidence="1">
    <location>
        <begin position="26"/>
        <end position="50"/>
    </location>
</feature>
<protein>
    <submittedName>
        <fullName evidence="2">Uncharacterized protein</fullName>
    </submittedName>
</protein>
<sequence length="60" mass="5959">MLGLVLVGMAVGYACAGLALVLTQSWLMALATLSLTGTIAVLTVAARLWISAESPAAVAG</sequence>
<comment type="caution">
    <text evidence="2">The sequence shown here is derived from an EMBL/GenBank/DDBJ whole genome shotgun (WGS) entry which is preliminary data.</text>
</comment>
<dbReference type="AlphaFoldDB" id="A0A8E2VL96"/>